<evidence type="ECO:0000313" key="7">
    <source>
        <dbReference type="Proteomes" id="UP000245119"/>
    </source>
</evidence>
<accession>A0A2T7NLU9</accession>
<dbReference type="EMBL" id="PZQS01000011">
    <property type="protein sequence ID" value="PVD22142.1"/>
    <property type="molecule type" value="Genomic_DNA"/>
</dbReference>
<feature type="compositionally biased region" description="Low complexity" evidence="4">
    <location>
        <begin position="157"/>
        <end position="173"/>
    </location>
</feature>
<feature type="region of interest" description="Disordered" evidence="4">
    <location>
        <begin position="85"/>
        <end position="108"/>
    </location>
</feature>
<keyword evidence="2" id="KW-0804">Transcription</keyword>
<sequence length="454" mass="47595">MSRSPDLGGKSLAAVRGGRGSSPSPSKKTKTPCGSAFVVPVGQSLNSSSSSTMSSVPSPQQPASSSTKAKPSLFKSVMSATATPPLVVPSSPTSGFPSNSSASGVASPGELSFPGGHSLFSSPHKSSLPLSLPFHLPFPGFLQLAASSCVSSSSSVHSTASATSPAHSHAQTALPSTTSGSAFLDSSAAAVTAAAAVAAPLPGSGRLIPVPATLTQTHSTMAWPQLPASSSWSSTLSSSNWPSNTWPSSAWPPSLPHLSDRDEAQLVTHVLQAVQSNIRWVAGLPSFAELSRRDQLVLLEQSWSELLMLSALQGQLCHELVFLTSLSGLQNKETLTMELMKITSRAHALSIDGEELSLLKCLALFRPERRGLVDTRTVEAIQENATVMLNQHVQSVVPPLHAPGLRHTNLLLLLKDIQDLQPAALAAALFRRLPHALPVELFVCNVFTMALDRR</sequence>
<keyword evidence="1" id="KW-0805">Transcription regulation</keyword>
<dbReference type="STRING" id="400727.A0A2T7NLU9"/>
<feature type="compositionally biased region" description="Low complexity" evidence="4">
    <location>
        <begin position="85"/>
        <end position="103"/>
    </location>
</feature>
<dbReference type="InterPro" id="IPR001723">
    <property type="entry name" value="Nuclear_hrmn_rcpt"/>
</dbReference>
<feature type="compositionally biased region" description="Low complexity" evidence="4">
    <location>
        <begin position="39"/>
        <end position="66"/>
    </location>
</feature>
<evidence type="ECO:0000256" key="3">
    <source>
        <dbReference type="ARBA" id="ARBA00023170"/>
    </source>
</evidence>
<dbReference type="PROSITE" id="PS51843">
    <property type="entry name" value="NR_LBD"/>
    <property type="match status" value="1"/>
</dbReference>
<dbReference type="Pfam" id="PF00104">
    <property type="entry name" value="Hormone_recep"/>
    <property type="match status" value="1"/>
</dbReference>
<dbReference type="InterPro" id="IPR035500">
    <property type="entry name" value="NHR-like_dom_sf"/>
</dbReference>
<evidence type="ECO:0000256" key="2">
    <source>
        <dbReference type="ARBA" id="ARBA00023163"/>
    </source>
</evidence>
<feature type="region of interest" description="Disordered" evidence="4">
    <location>
        <begin position="1"/>
        <end position="70"/>
    </location>
</feature>
<dbReference type="PANTHER" id="PTHR24083">
    <property type="entry name" value="NUCLEAR HORMONE RECEPTOR"/>
    <property type="match status" value="1"/>
</dbReference>
<feature type="domain" description="NR LBD" evidence="5">
    <location>
        <begin position="230"/>
        <end position="450"/>
    </location>
</feature>
<gene>
    <name evidence="6" type="ORF">C0Q70_17947</name>
</gene>
<dbReference type="SUPFAM" id="SSF48508">
    <property type="entry name" value="Nuclear receptor ligand-binding domain"/>
    <property type="match status" value="1"/>
</dbReference>
<keyword evidence="7" id="KW-1185">Reference proteome</keyword>
<feature type="region of interest" description="Disordered" evidence="4">
    <location>
        <begin position="157"/>
        <end position="176"/>
    </location>
</feature>
<dbReference type="Proteomes" id="UP000245119">
    <property type="component" value="Linkage Group LG11"/>
</dbReference>
<dbReference type="SMART" id="SM00430">
    <property type="entry name" value="HOLI"/>
    <property type="match status" value="1"/>
</dbReference>
<comment type="caution">
    <text evidence="6">The sequence shown here is derived from an EMBL/GenBank/DDBJ whole genome shotgun (WGS) entry which is preliminary data.</text>
</comment>
<dbReference type="PRINTS" id="PR00398">
    <property type="entry name" value="STRDHORMONER"/>
</dbReference>
<proteinExistence type="predicted"/>
<organism evidence="6 7">
    <name type="scientific">Pomacea canaliculata</name>
    <name type="common">Golden apple snail</name>
    <dbReference type="NCBI Taxonomy" id="400727"/>
    <lineage>
        <taxon>Eukaryota</taxon>
        <taxon>Metazoa</taxon>
        <taxon>Spiralia</taxon>
        <taxon>Lophotrochozoa</taxon>
        <taxon>Mollusca</taxon>
        <taxon>Gastropoda</taxon>
        <taxon>Caenogastropoda</taxon>
        <taxon>Architaenioglossa</taxon>
        <taxon>Ampullarioidea</taxon>
        <taxon>Ampullariidae</taxon>
        <taxon>Pomacea</taxon>
    </lineage>
</organism>
<keyword evidence="3" id="KW-0675">Receptor</keyword>
<evidence type="ECO:0000256" key="4">
    <source>
        <dbReference type="SAM" id="MobiDB-lite"/>
    </source>
</evidence>
<evidence type="ECO:0000313" key="6">
    <source>
        <dbReference type="EMBL" id="PVD22142.1"/>
    </source>
</evidence>
<protein>
    <recommendedName>
        <fullName evidence="5">NR LBD domain-containing protein</fullName>
    </recommendedName>
</protein>
<name>A0A2T7NLU9_POMCA</name>
<dbReference type="Gene3D" id="1.10.565.10">
    <property type="entry name" value="Retinoid X Receptor"/>
    <property type="match status" value="1"/>
</dbReference>
<evidence type="ECO:0000256" key="1">
    <source>
        <dbReference type="ARBA" id="ARBA00023015"/>
    </source>
</evidence>
<reference evidence="6 7" key="1">
    <citation type="submission" date="2018-04" db="EMBL/GenBank/DDBJ databases">
        <title>The genome of golden apple snail Pomacea canaliculata provides insight into stress tolerance and invasive adaptation.</title>
        <authorList>
            <person name="Liu C."/>
            <person name="Liu B."/>
            <person name="Ren Y."/>
            <person name="Zhang Y."/>
            <person name="Wang H."/>
            <person name="Li S."/>
            <person name="Jiang F."/>
            <person name="Yin L."/>
            <person name="Zhang G."/>
            <person name="Qian W."/>
            <person name="Fan W."/>
        </authorList>
    </citation>
    <scope>NUCLEOTIDE SEQUENCE [LARGE SCALE GENOMIC DNA]</scope>
    <source>
        <strain evidence="6">SZHN2017</strain>
        <tissue evidence="6">Muscle</tissue>
    </source>
</reference>
<evidence type="ECO:0000259" key="5">
    <source>
        <dbReference type="PROSITE" id="PS51843"/>
    </source>
</evidence>
<dbReference type="OrthoDB" id="9926883at2759"/>
<dbReference type="InterPro" id="IPR000536">
    <property type="entry name" value="Nucl_hrmn_rcpt_lig-bd"/>
</dbReference>
<dbReference type="AlphaFoldDB" id="A0A2T7NLU9"/>
<dbReference type="InterPro" id="IPR050274">
    <property type="entry name" value="Nuclear_hormone_rcpt_NR2"/>
</dbReference>